<evidence type="ECO:0000256" key="5">
    <source>
        <dbReference type="ARBA" id="ARBA00022989"/>
    </source>
</evidence>
<dbReference type="InterPro" id="IPR023090">
    <property type="entry name" value="UPF0702_alpha/beta_dom_sf"/>
</dbReference>
<evidence type="ECO:0000256" key="4">
    <source>
        <dbReference type="ARBA" id="ARBA00022692"/>
    </source>
</evidence>
<protein>
    <submittedName>
        <fullName evidence="9">DUF421 domain-containing protein</fullName>
    </submittedName>
</protein>
<keyword evidence="4 7" id="KW-0812">Transmembrane</keyword>
<evidence type="ECO:0000259" key="8">
    <source>
        <dbReference type="Pfam" id="PF04239"/>
    </source>
</evidence>
<comment type="caution">
    <text evidence="9">The sequence shown here is derived from an EMBL/GenBank/DDBJ whole genome shotgun (WGS) entry which is preliminary data.</text>
</comment>
<dbReference type="EMBL" id="JBHTKX010000003">
    <property type="protein sequence ID" value="MFD1130421.1"/>
    <property type="molecule type" value="Genomic_DNA"/>
</dbReference>
<reference evidence="10" key="1">
    <citation type="journal article" date="2019" name="Int. J. Syst. Evol. Microbiol.">
        <title>The Global Catalogue of Microorganisms (GCM) 10K type strain sequencing project: providing services to taxonomists for standard genome sequencing and annotation.</title>
        <authorList>
            <consortium name="The Broad Institute Genomics Platform"/>
            <consortium name="The Broad Institute Genome Sequencing Center for Infectious Disease"/>
            <person name="Wu L."/>
            <person name="Ma J."/>
        </authorList>
    </citation>
    <scope>NUCLEOTIDE SEQUENCE [LARGE SCALE GENOMIC DNA]</scope>
    <source>
        <strain evidence="10">CCUG 53519</strain>
    </source>
</reference>
<dbReference type="Proteomes" id="UP001597169">
    <property type="component" value="Unassembled WGS sequence"/>
</dbReference>
<feature type="transmembrane region" description="Helical" evidence="7">
    <location>
        <begin position="64"/>
        <end position="86"/>
    </location>
</feature>
<evidence type="ECO:0000256" key="3">
    <source>
        <dbReference type="ARBA" id="ARBA00022475"/>
    </source>
</evidence>
<evidence type="ECO:0000256" key="2">
    <source>
        <dbReference type="ARBA" id="ARBA00006448"/>
    </source>
</evidence>
<evidence type="ECO:0000313" key="9">
    <source>
        <dbReference type="EMBL" id="MFD1130421.1"/>
    </source>
</evidence>
<keyword evidence="5 7" id="KW-1133">Transmembrane helix</keyword>
<feature type="transmembrane region" description="Helical" evidence="7">
    <location>
        <begin position="6"/>
        <end position="27"/>
    </location>
</feature>
<feature type="transmembrane region" description="Helical" evidence="7">
    <location>
        <begin position="39"/>
        <end position="58"/>
    </location>
</feature>
<dbReference type="Gene3D" id="3.30.240.20">
    <property type="entry name" value="bsu07140 like domains"/>
    <property type="match status" value="1"/>
</dbReference>
<feature type="domain" description="YetF C-terminal" evidence="8">
    <location>
        <begin position="87"/>
        <end position="156"/>
    </location>
</feature>
<accession>A0ABW3Q4X7</accession>
<name>A0ABW3Q4X7_9BACL</name>
<evidence type="ECO:0000256" key="1">
    <source>
        <dbReference type="ARBA" id="ARBA00004651"/>
    </source>
</evidence>
<gene>
    <name evidence="9" type="ORF">ACFQ3J_19935</name>
</gene>
<evidence type="ECO:0000256" key="6">
    <source>
        <dbReference type="ARBA" id="ARBA00023136"/>
    </source>
</evidence>
<evidence type="ECO:0000313" key="10">
    <source>
        <dbReference type="Proteomes" id="UP001597169"/>
    </source>
</evidence>
<dbReference type="PANTHER" id="PTHR34582:SF6">
    <property type="entry name" value="UPF0702 TRANSMEMBRANE PROTEIN YCAP"/>
    <property type="match status" value="1"/>
</dbReference>
<comment type="subcellular location">
    <subcellularLocation>
        <location evidence="1">Cell membrane</location>
        <topology evidence="1">Multi-pass membrane protein</topology>
    </subcellularLocation>
</comment>
<dbReference type="Pfam" id="PF04239">
    <property type="entry name" value="DUF421"/>
    <property type="match status" value="1"/>
</dbReference>
<organism evidence="9 10">
    <name type="scientific">Paenibacillus provencensis</name>
    <dbReference type="NCBI Taxonomy" id="441151"/>
    <lineage>
        <taxon>Bacteria</taxon>
        <taxon>Bacillati</taxon>
        <taxon>Bacillota</taxon>
        <taxon>Bacilli</taxon>
        <taxon>Bacillales</taxon>
        <taxon>Paenibacillaceae</taxon>
        <taxon>Paenibacillus</taxon>
    </lineage>
</organism>
<comment type="similarity">
    <text evidence="2">Belongs to the UPF0702 family.</text>
</comment>
<sequence>MLFDNWYSLFRIFIVGMLSYFALILMLRTSSNRTLSQMNAFDFTVSVAVGSVLATVILDANISLAEGLAAFLLLLGLQFVVSWLSMKFPSVNKLIKSEPHLLFYHGQFLSKALKKTRIQKDDIYQAARSEGLDSMDSVAVVVLEPNGSLSIVKATERESAETLQPVHEP</sequence>
<proteinExistence type="inferred from homology"/>
<keyword evidence="3" id="KW-1003">Cell membrane</keyword>
<dbReference type="RefSeq" id="WP_251583802.1">
    <property type="nucleotide sequence ID" value="NZ_JBHTKX010000003.1"/>
</dbReference>
<keyword evidence="10" id="KW-1185">Reference proteome</keyword>
<evidence type="ECO:0000256" key="7">
    <source>
        <dbReference type="SAM" id="Phobius"/>
    </source>
</evidence>
<dbReference type="InterPro" id="IPR007353">
    <property type="entry name" value="DUF421"/>
</dbReference>
<dbReference type="PANTHER" id="PTHR34582">
    <property type="entry name" value="UPF0702 TRANSMEMBRANE PROTEIN YCAP"/>
    <property type="match status" value="1"/>
</dbReference>
<keyword evidence="6 7" id="KW-0472">Membrane</keyword>